<evidence type="ECO:0000259" key="2">
    <source>
        <dbReference type="SMART" id="SM00062"/>
    </source>
</evidence>
<dbReference type="PANTHER" id="PTHR35936:SF35">
    <property type="entry name" value="L-CYSTINE-BINDING PROTEIN TCYJ"/>
    <property type="match status" value="1"/>
</dbReference>
<dbReference type="Pfam" id="PF00497">
    <property type="entry name" value="SBP_bac_3"/>
    <property type="match status" value="1"/>
</dbReference>
<dbReference type="PANTHER" id="PTHR35936">
    <property type="entry name" value="MEMBRANE-BOUND LYTIC MUREIN TRANSGLYCOSYLASE F"/>
    <property type="match status" value="1"/>
</dbReference>
<dbReference type="InterPro" id="IPR001638">
    <property type="entry name" value="Solute-binding_3/MltF_N"/>
</dbReference>
<keyword evidence="4" id="KW-1185">Reference proteome</keyword>
<comment type="caution">
    <text evidence="3">The sequence shown here is derived from an EMBL/GenBank/DDBJ whole genome shotgun (WGS) entry which is preliminary data.</text>
</comment>
<proteinExistence type="predicted"/>
<reference evidence="3" key="1">
    <citation type="submission" date="2020-09" db="EMBL/GenBank/DDBJ databases">
        <title>Genome seq and assembly of Tianweitania sp.</title>
        <authorList>
            <person name="Chhetri G."/>
        </authorList>
    </citation>
    <scope>NUCLEOTIDE SEQUENCE</scope>
    <source>
        <strain evidence="3">Rool2</strain>
    </source>
</reference>
<evidence type="ECO:0000313" key="3">
    <source>
        <dbReference type="EMBL" id="MBD0413259.1"/>
    </source>
</evidence>
<protein>
    <submittedName>
        <fullName evidence="3">Transporter substrate-binding domain-containing protein</fullName>
    </submittedName>
</protein>
<evidence type="ECO:0000313" key="4">
    <source>
        <dbReference type="Proteomes" id="UP000643405"/>
    </source>
</evidence>
<dbReference type="SMART" id="SM00062">
    <property type="entry name" value="PBPb"/>
    <property type="match status" value="1"/>
</dbReference>
<gene>
    <name evidence="3" type="ORF">ICI42_01135</name>
</gene>
<name>A0A8J6TXD0_9HYPH</name>
<dbReference type="Gene3D" id="3.40.190.10">
    <property type="entry name" value="Periplasmic binding protein-like II"/>
    <property type="match status" value="2"/>
</dbReference>
<dbReference type="AlphaFoldDB" id="A0A8J6TXD0"/>
<keyword evidence="1" id="KW-0732">Signal</keyword>
<accession>A0A8J6TXD0</accession>
<sequence length="298" mass="33037">MTNPKHSSPSYAPGAWLARARRSIGLGLAVVLFAFVAPGHAQEPEIPNFWDMKEQLQKPNVSALPRLRFLTTTDFPPFNFIDGNGRLSGFHVDLARAICRELQIEPKCQIQALPWNELEGAMRAGDGEALLAGLPATADSRKLYAFSRPYLRFPARFIVRRLSDLKQLDAAALSGKRVGVLAGSAHEQLLRDYFPDVQPVTFTRQDWLYRDLKESKIDAAFGDGMRMSFWLSGSDAAGCCRFAGGPYMAPDYLGDGLSVAVKAETPELAAAFDYALREITAKGTFAELYLRYFPVSFF</sequence>
<evidence type="ECO:0000256" key="1">
    <source>
        <dbReference type="ARBA" id="ARBA00022729"/>
    </source>
</evidence>
<dbReference type="Proteomes" id="UP000643405">
    <property type="component" value="Unassembled WGS sequence"/>
</dbReference>
<dbReference type="SUPFAM" id="SSF53850">
    <property type="entry name" value="Periplasmic binding protein-like II"/>
    <property type="match status" value="1"/>
</dbReference>
<dbReference type="CDD" id="cd01001">
    <property type="entry name" value="PBP2_HisJ_LAO_like"/>
    <property type="match status" value="1"/>
</dbReference>
<organism evidence="3 4">
    <name type="scientific">Oryzicola mucosus</name>
    <dbReference type="NCBI Taxonomy" id="2767425"/>
    <lineage>
        <taxon>Bacteria</taxon>
        <taxon>Pseudomonadati</taxon>
        <taxon>Pseudomonadota</taxon>
        <taxon>Alphaproteobacteria</taxon>
        <taxon>Hyphomicrobiales</taxon>
        <taxon>Phyllobacteriaceae</taxon>
        <taxon>Oryzicola</taxon>
    </lineage>
</organism>
<feature type="domain" description="Solute-binding protein family 3/N-terminal" evidence="2">
    <location>
        <begin position="66"/>
        <end position="296"/>
    </location>
</feature>
<dbReference type="EMBL" id="JACVVX010000001">
    <property type="protein sequence ID" value="MBD0413259.1"/>
    <property type="molecule type" value="Genomic_DNA"/>
</dbReference>